<feature type="chain" id="PRO_5015932002" evidence="1">
    <location>
        <begin position="17"/>
        <end position="209"/>
    </location>
</feature>
<evidence type="ECO:0000256" key="1">
    <source>
        <dbReference type="SAM" id="SignalP"/>
    </source>
</evidence>
<reference evidence="3" key="1">
    <citation type="submission" date="2025-08" db="UniProtKB">
        <authorList>
            <consortium name="RefSeq"/>
        </authorList>
    </citation>
    <scope>IDENTIFICATION</scope>
    <source>
        <tissue evidence="3">Blood</tissue>
    </source>
</reference>
<keyword evidence="1" id="KW-0732">Signal</keyword>
<sequence>MEWILFFLIWCPRTWPNEFAGAGFPAAVSAASWCPTAQPAPRRDRPHLAPGFRVSSLEASPPAVQVRVPHTSVLSTSTFSVLLHARAGPHAGAALVVSVAAARACAGARAASTAPTACCPVRRRGWPDLTLPLGTHSARASRHTPFALLKLTVTGFVAHAGSGLEDARGRADPSTGGFRGRARALRLRRPGSRVLQAVCRSGRTSASVS</sequence>
<dbReference type="GeneID" id="111156083"/>
<protein>
    <submittedName>
        <fullName evidence="3">Uncharacterized protein LOC111156083</fullName>
    </submittedName>
</protein>
<evidence type="ECO:0000313" key="2">
    <source>
        <dbReference type="Proteomes" id="UP000248482"/>
    </source>
</evidence>
<keyword evidence="2" id="KW-1185">Reference proteome</keyword>
<gene>
    <name evidence="3" type="primary">LOC111156083</name>
</gene>
<proteinExistence type="predicted"/>
<organism evidence="2 3">
    <name type="scientific">Enhydra lutris kenyoni</name>
    <name type="common">northern sea otter</name>
    <dbReference type="NCBI Taxonomy" id="391180"/>
    <lineage>
        <taxon>Eukaryota</taxon>
        <taxon>Metazoa</taxon>
        <taxon>Chordata</taxon>
        <taxon>Craniata</taxon>
        <taxon>Vertebrata</taxon>
        <taxon>Euteleostomi</taxon>
        <taxon>Mammalia</taxon>
        <taxon>Eutheria</taxon>
        <taxon>Laurasiatheria</taxon>
        <taxon>Carnivora</taxon>
        <taxon>Caniformia</taxon>
        <taxon>Musteloidea</taxon>
        <taxon>Mustelidae</taxon>
        <taxon>Lutrinae</taxon>
        <taxon>Enhydra</taxon>
    </lineage>
</organism>
<evidence type="ECO:0000313" key="3">
    <source>
        <dbReference type="RefSeq" id="XP_022372388.1"/>
    </source>
</evidence>
<name>A0A2Y9KGX8_ENHLU</name>
<dbReference type="AlphaFoldDB" id="A0A2Y9KGX8"/>
<feature type="signal peptide" evidence="1">
    <location>
        <begin position="1"/>
        <end position="16"/>
    </location>
</feature>
<dbReference type="KEGG" id="elk:111156083"/>
<dbReference type="Proteomes" id="UP000248482">
    <property type="component" value="Unplaced"/>
</dbReference>
<accession>A0A2Y9KGX8</accession>
<dbReference type="RefSeq" id="XP_022372388.1">
    <property type="nucleotide sequence ID" value="XM_022516680.1"/>
</dbReference>